<sequence length="180" mass="19938">MKKTVITRAEFAPTPAVVAHTYVRLRGAQRGDVTVYHARTDVARVTLAWGGVLMTFLSAQAAQGVLEGIAAARHTLIYVPVDIGPAHQDPYDQPTIAVDWARRPGYAVMPRTAVTPDKRTTVKWTDVYMGPLTFQILDRAAFDGALEVLRLAHRTTVAVCLDGHRHRADPTRDDYRPPQQ</sequence>
<gene>
    <name evidence="1" type="ORF">C1Y40_04542</name>
</gene>
<dbReference type="EMBL" id="PPEA01000654">
    <property type="protein sequence ID" value="PQM45317.1"/>
    <property type="molecule type" value="Genomic_DNA"/>
</dbReference>
<reference evidence="1 2" key="1">
    <citation type="journal article" date="2017" name="Int. J. Syst. Evol. Microbiol.">
        <title>Mycobacterium talmoniae sp. nov., a slowly growing mycobacterium isolated from human respiratory samples.</title>
        <authorList>
            <person name="Davidson R.M."/>
            <person name="DeGroote M.A."/>
            <person name="Marola J.L."/>
            <person name="Buss S."/>
            <person name="Jones V."/>
            <person name="McNeil M.R."/>
            <person name="Freifeld A.G."/>
            <person name="Elaine Epperson L."/>
            <person name="Hasan N.A."/>
            <person name="Jackson M."/>
            <person name="Iwen P.C."/>
            <person name="Salfinger M."/>
            <person name="Strong M."/>
        </authorList>
    </citation>
    <scope>NUCLEOTIDE SEQUENCE [LARGE SCALE GENOMIC DNA]</scope>
    <source>
        <strain evidence="1 2">ATCC BAA-2683</strain>
    </source>
</reference>
<protein>
    <submittedName>
        <fullName evidence="1">Uncharacterized protein</fullName>
    </submittedName>
</protein>
<organism evidence="1 2">
    <name type="scientific">Mycobacterium talmoniae</name>
    <dbReference type="NCBI Taxonomy" id="1858794"/>
    <lineage>
        <taxon>Bacteria</taxon>
        <taxon>Bacillati</taxon>
        <taxon>Actinomycetota</taxon>
        <taxon>Actinomycetes</taxon>
        <taxon>Mycobacteriales</taxon>
        <taxon>Mycobacteriaceae</taxon>
        <taxon>Mycobacterium</taxon>
    </lineage>
</organism>
<name>A0A2S8BF62_9MYCO</name>
<evidence type="ECO:0000313" key="2">
    <source>
        <dbReference type="Proteomes" id="UP000238296"/>
    </source>
</evidence>
<evidence type="ECO:0000313" key="1">
    <source>
        <dbReference type="EMBL" id="PQM45317.1"/>
    </source>
</evidence>
<dbReference type="AlphaFoldDB" id="A0A2S8BF62"/>
<accession>A0A2S8BF62</accession>
<proteinExistence type="predicted"/>
<dbReference type="Proteomes" id="UP000238296">
    <property type="component" value="Unassembled WGS sequence"/>
</dbReference>
<comment type="caution">
    <text evidence="1">The sequence shown here is derived from an EMBL/GenBank/DDBJ whole genome shotgun (WGS) entry which is preliminary data.</text>
</comment>